<dbReference type="AlphaFoldDB" id="A0A926I891"/>
<reference evidence="1" key="1">
    <citation type="submission" date="2020-08" db="EMBL/GenBank/DDBJ databases">
        <title>Genome public.</title>
        <authorList>
            <person name="Liu C."/>
            <person name="Sun Q."/>
        </authorList>
    </citation>
    <scope>NUCLEOTIDE SEQUENCE</scope>
    <source>
        <strain evidence="1">NSJ-12</strain>
    </source>
</reference>
<dbReference type="Proteomes" id="UP000655830">
    <property type="component" value="Unassembled WGS sequence"/>
</dbReference>
<dbReference type="EMBL" id="JACRSY010000003">
    <property type="protein sequence ID" value="MBC8578405.1"/>
    <property type="molecule type" value="Genomic_DNA"/>
</dbReference>
<evidence type="ECO:0000313" key="1">
    <source>
        <dbReference type="EMBL" id="MBC8578405.1"/>
    </source>
</evidence>
<accession>A0A926I891</accession>
<keyword evidence="2" id="KW-1185">Reference proteome</keyword>
<evidence type="ECO:0000313" key="2">
    <source>
        <dbReference type="Proteomes" id="UP000655830"/>
    </source>
</evidence>
<protein>
    <submittedName>
        <fullName evidence="1">Uncharacterized protein</fullName>
    </submittedName>
</protein>
<gene>
    <name evidence="1" type="ORF">H8718_02515</name>
</gene>
<sequence>MAKLLTKQELTEHLENFRSILANFDYSALKNIRFFNLESLYDYMENVEHNPFKEQYSALQNELDYLQPYLPFVSSERAAAFLTAMSHAKNDEEIVEIKKDFTTKLRQDFINLARTTTTDSQWNSILATCEEIRSHKEEMTLATY</sequence>
<organism evidence="1 2">
    <name type="scientific">Zhenhengia yiwuensis</name>
    <dbReference type="NCBI Taxonomy" id="2763666"/>
    <lineage>
        <taxon>Bacteria</taxon>
        <taxon>Bacillati</taxon>
        <taxon>Bacillota</taxon>
        <taxon>Clostridia</taxon>
        <taxon>Lachnospirales</taxon>
        <taxon>Lachnospiraceae</taxon>
        <taxon>Zhenhengia</taxon>
    </lineage>
</organism>
<name>A0A926I891_9FIRM</name>
<dbReference type="RefSeq" id="WP_177671528.1">
    <property type="nucleotide sequence ID" value="NZ_JACRSY010000003.1"/>
</dbReference>
<comment type="caution">
    <text evidence="1">The sequence shown here is derived from an EMBL/GenBank/DDBJ whole genome shotgun (WGS) entry which is preliminary data.</text>
</comment>
<proteinExistence type="predicted"/>